<dbReference type="AlphaFoldDB" id="A0A9D1PQH8"/>
<evidence type="ECO:0000313" key="1">
    <source>
        <dbReference type="EMBL" id="HIV86062.1"/>
    </source>
</evidence>
<sequence>MSIFKPADILVPRDIDFEKWSVVACDQFTSEPEYWEKAAEIAGSSPSTLNIIFPEAYLGAGGSAERIEKINSTMREYLDSGLFEEHKNSFIYVERALSCGKVRRGLVGSIDLEEYDFSKGSSSRVRATEGTITERIPPRQRIRENAPLELPHIIMLIDDREKTVIEPLKAKKAEFLKLYDFELMLGGGHIAGYKVSREATREIIKAFEQLEDAAVIEKKYGAARGSSLVIAAGDGNHSLATAKTCWDRIKQELTPQQAETHPARYALVELENIHDSALEFEPIQRVVFDIDPPELIKSLTEYYSSASFEDNGGQRIEYTYRGEQGAVYISDPPSRLAVGTLQSFLDKYIAEHGGRIDYIHGIDVVKKLSEKPNTIGFMVAAMEKNELFETVIKDGALPRKTFSMGEAEDKRYYLECKRI</sequence>
<name>A0A9D1PQH8_9FIRM</name>
<dbReference type="Pfam" id="PF06245">
    <property type="entry name" value="DUF1015"/>
    <property type="match status" value="1"/>
</dbReference>
<organism evidence="1 2">
    <name type="scientific">Candidatus Monoglobus merdigallinarum</name>
    <dbReference type="NCBI Taxonomy" id="2838698"/>
    <lineage>
        <taxon>Bacteria</taxon>
        <taxon>Bacillati</taxon>
        <taxon>Bacillota</taxon>
        <taxon>Clostridia</taxon>
        <taxon>Monoglobales</taxon>
        <taxon>Monoglobaceae</taxon>
        <taxon>Monoglobus</taxon>
    </lineage>
</organism>
<evidence type="ECO:0000313" key="2">
    <source>
        <dbReference type="Proteomes" id="UP000824162"/>
    </source>
</evidence>
<dbReference type="EMBL" id="DXIJ01000094">
    <property type="protein sequence ID" value="HIV86062.1"/>
    <property type="molecule type" value="Genomic_DNA"/>
</dbReference>
<reference evidence="1" key="2">
    <citation type="submission" date="2021-04" db="EMBL/GenBank/DDBJ databases">
        <authorList>
            <person name="Gilroy R."/>
        </authorList>
    </citation>
    <scope>NUCLEOTIDE SEQUENCE</scope>
    <source>
        <strain evidence="1">5790</strain>
    </source>
</reference>
<dbReference type="InterPro" id="IPR008323">
    <property type="entry name" value="UCP033563"/>
</dbReference>
<accession>A0A9D1PQH8</accession>
<proteinExistence type="predicted"/>
<dbReference type="PANTHER" id="PTHR36454">
    <property type="entry name" value="LMO2823 PROTEIN"/>
    <property type="match status" value="1"/>
</dbReference>
<reference evidence="1" key="1">
    <citation type="journal article" date="2021" name="PeerJ">
        <title>Extensive microbial diversity within the chicken gut microbiome revealed by metagenomics and culture.</title>
        <authorList>
            <person name="Gilroy R."/>
            <person name="Ravi A."/>
            <person name="Getino M."/>
            <person name="Pursley I."/>
            <person name="Horton D.L."/>
            <person name="Alikhan N.F."/>
            <person name="Baker D."/>
            <person name="Gharbi K."/>
            <person name="Hall N."/>
            <person name="Watson M."/>
            <person name="Adriaenssens E.M."/>
            <person name="Foster-Nyarko E."/>
            <person name="Jarju S."/>
            <person name="Secka A."/>
            <person name="Antonio M."/>
            <person name="Oren A."/>
            <person name="Chaudhuri R.R."/>
            <person name="La Ragione R."/>
            <person name="Hildebrand F."/>
            <person name="Pallen M.J."/>
        </authorList>
    </citation>
    <scope>NUCLEOTIDE SEQUENCE</scope>
    <source>
        <strain evidence="1">5790</strain>
    </source>
</reference>
<dbReference type="PANTHER" id="PTHR36454:SF1">
    <property type="entry name" value="DUF1015 DOMAIN-CONTAINING PROTEIN"/>
    <property type="match status" value="1"/>
</dbReference>
<comment type="caution">
    <text evidence="1">The sequence shown here is derived from an EMBL/GenBank/DDBJ whole genome shotgun (WGS) entry which is preliminary data.</text>
</comment>
<gene>
    <name evidence="1" type="ORF">H9900_04545</name>
</gene>
<dbReference type="Proteomes" id="UP000824162">
    <property type="component" value="Unassembled WGS sequence"/>
</dbReference>
<protein>
    <submittedName>
        <fullName evidence="1">DUF1015 domain-containing protein</fullName>
    </submittedName>
</protein>